<sequence>MFTYRITETDHCRRVENLLCNLLPAAPHGYLKQLAKTGHLKVNGSPTSLEALLRLEDTVTLKESVRTRHFLAGDRPRLDILYEDQWLMVFNKEPGLPMHRAAEVDERNLVDLGMKLMAERGGEGKLRPINRLDRGTSGVVMLGKSSASAAMFGQMLQEEGLDKMYLGVVGGKPAAPAGSISAPLEGKEAETRFRVLFQGKGIAFVAIWPVTGRMHQIRQHFRIIGHPIRGDKRYGGGTLPEYPGHLLHSFRTTFVHPSNGNRLTLHAPLPSGFVAQLRAMAGDMLAPLLRELPDL</sequence>
<keyword evidence="3" id="KW-0694">RNA-binding</keyword>
<gene>
    <name evidence="5" type="ORF">KI810_01100</name>
</gene>
<dbReference type="SUPFAM" id="SSF55174">
    <property type="entry name" value="Alpha-L RNA-binding motif"/>
    <property type="match status" value="1"/>
</dbReference>
<name>A0ABS5S8F6_9BACT</name>
<evidence type="ECO:0000256" key="1">
    <source>
        <dbReference type="ARBA" id="ARBA00010876"/>
    </source>
</evidence>
<dbReference type="PROSITE" id="PS01129">
    <property type="entry name" value="PSI_RLU"/>
    <property type="match status" value="1"/>
</dbReference>
<feature type="domain" description="Pseudouridine synthase RsuA/RluA-like" evidence="4">
    <location>
        <begin position="87"/>
        <end position="221"/>
    </location>
</feature>
<dbReference type="RefSeq" id="WP_214173643.1">
    <property type="nucleotide sequence ID" value="NZ_JAHCVK010000001.1"/>
</dbReference>
<organism evidence="5 6">
    <name type="scientific">Geomobilimonas luticola</name>
    <dbReference type="NCBI Taxonomy" id="1114878"/>
    <lineage>
        <taxon>Bacteria</taxon>
        <taxon>Pseudomonadati</taxon>
        <taxon>Thermodesulfobacteriota</taxon>
        <taxon>Desulfuromonadia</taxon>
        <taxon>Geobacterales</taxon>
        <taxon>Geobacteraceae</taxon>
        <taxon>Geomobilimonas</taxon>
    </lineage>
</organism>
<proteinExistence type="inferred from homology"/>
<accession>A0ABS5S8F6</accession>
<dbReference type="Proteomes" id="UP000756860">
    <property type="component" value="Unassembled WGS sequence"/>
</dbReference>
<dbReference type="InterPro" id="IPR050188">
    <property type="entry name" value="RluA_PseudoU_synthase"/>
</dbReference>
<dbReference type="InterPro" id="IPR006224">
    <property type="entry name" value="PsdUridine_synth_RluA-like_CS"/>
</dbReference>
<evidence type="ECO:0000313" key="5">
    <source>
        <dbReference type="EMBL" id="MBT0651639.1"/>
    </source>
</evidence>
<dbReference type="PANTHER" id="PTHR21600">
    <property type="entry name" value="MITOCHONDRIAL RNA PSEUDOURIDINE SYNTHASE"/>
    <property type="match status" value="1"/>
</dbReference>
<evidence type="ECO:0000256" key="2">
    <source>
        <dbReference type="ARBA" id="ARBA00023235"/>
    </source>
</evidence>
<keyword evidence="2" id="KW-0413">Isomerase</keyword>
<dbReference type="PROSITE" id="PS50889">
    <property type="entry name" value="S4"/>
    <property type="match status" value="1"/>
</dbReference>
<reference evidence="5 6" key="1">
    <citation type="submission" date="2021-05" db="EMBL/GenBank/DDBJ databases">
        <title>The draft genome of Geobacter luticola JCM 17780.</title>
        <authorList>
            <person name="Xu Z."/>
            <person name="Masuda Y."/>
            <person name="Itoh H."/>
            <person name="Senoo K."/>
        </authorList>
    </citation>
    <scope>NUCLEOTIDE SEQUENCE [LARGE SCALE GENOMIC DNA]</scope>
    <source>
        <strain evidence="5 6">JCM 17780</strain>
    </source>
</reference>
<comment type="similarity">
    <text evidence="1">Belongs to the pseudouridine synthase RluA family.</text>
</comment>
<dbReference type="PANTHER" id="PTHR21600:SF44">
    <property type="entry name" value="RIBOSOMAL LARGE SUBUNIT PSEUDOURIDINE SYNTHASE D"/>
    <property type="match status" value="1"/>
</dbReference>
<evidence type="ECO:0000313" key="6">
    <source>
        <dbReference type="Proteomes" id="UP000756860"/>
    </source>
</evidence>
<dbReference type="SUPFAM" id="SSF55120">
    <property type="entry name" value="Pseudouridine synthase"/>
    <property type="match status" value="1"/>
</dbReference>
<dbReference type="Pfam" id="PF00849">
    <property type="entry name" value="PseudoU_synth_2"/>
    <property type="match status" value="1"/>
</dbReference>
<protein>
    <submittedName>
        <fullName evidence="5">RluA family pseudouridine synthase</fullName>
    </submittedName>
</protein>
<dbReference type="EMBL" id="JAHCVK010000001">
    <property type="protein sequence ID" value="MBT0651639.1"/>
    <property type="molecule type" value="Genomic_DNA"/>
</dbReference>
<dbReference type="CDD" id="cd02869">
    <property type="entry name" value="PseudoU_synth_RluA_like"/>
    <property type="match status" value="1"/>
</dbReference>
<keyword evidence="6" id="KW-1185">Reference proteome</keyword>
<evidence type="ECO:0000259" key="4">
    <source>
        <dbReference type="Pfam" id="PF00849"/>
    </source>
</evidence>
<comment type="caution">
    <text evidence="5">The sequence shown here is derived from an EMBL/GenBank/DDBJ whole genome shotgun (WGS) entry which is preliminary data.</text>
</comment>
<dbReference type="InterPro" id="IPR006145">
    <property type="entry name" value="PsdUridine_synth_RsuA/RluA"/>
</dbReference>
<dbReference type="Gene3D" id="3.30.2350.10">
    <property type="entry name" value="Pseudouridine synthase"/>
    <property type="match status" value="1"/>
</dbReference>
<dbReference type="InterPro" id="IPR020103">
    <property type="entry name" value="PsdUridine_synth_cat_dom_sf"/>
</dbReference>
<evidence type="ECO:0000256" key="3">
    <source>
        <dbReference type="PROSITE-ProRule" id="PRU00182"/>
    </source>
</evidence>